<proteinExistence type="predicted"/>
<sequence>MNKPHKKHMTKLTITGSKRPIVGNAEAYSLSVFDNLLTSNSFSFPSPKVQWSIHVQDSKGWRIARGNIKEGNPVIYTFTNKSLKYKAIKIEAVRGNDKGALYIHPKEAEEPRIISVELLDVYSRRLPKGKLLHYTDTVIAQANCVGMLGQKIAFTLWEDDAIGKGHDPVVNMMNKINQIPLMGEVDDEGIARVVFRLSAYTMAVQIANARVAKGDQEEGQTHEYYATAEVMAKYMLKASPNIPVANPEYVPHPKKIPDAGTGKRKGKPSPLKETAKFPQTSAAKKQADPEGKILSAVFTDNTGRPLKNARTGDKVAIKITAQHMRGKNVTVRIWEEDLWRYSHDLLYEESITLPYDVNFINTILLTREMYNKSHDFGEGKDREYFIEVEHLNTSVTSQVIPVSPDAKPMKVEANNSPVMIKEQKQQVKNCGGQYCIDKNSAPNELIREINIRLAGFGGNVPTDRFTDRTEKMIKQFQRDYMKVPETGKVCGHVLRAIDEFCRNFEISITLWNQLKCSCSTKGKRVTSALRGTLETNNCKGFGDGTGKNTYKGNVRTEAMNKYEYPGLHRSLLYGFKALQFYFSQQKTYTIDHFTSGYRCRFKNYTTTNHQGKAIDIQFSKGNWAIRGGNKENLAELRMIRDSIFIKYLGAQKEWPGKNLFSIEPIDLRYSNKGKLRYDHTFSWIHMDVRQFDSQYLEDQYFCKSLSDLNEKSIVQLATELGFANTCSCYGAYQSQHNKSERHHPNTCEDRFKKIAPIILKHEGGYKNEPSKDKGDPTNRGISWPVWQKYAKEDLGIEPTEENQKKLTEEQATVIYRKRYWEPNGYCEINNLKVALMVYDWSITSGGAIREVQKLLVNEFNQTLTIDGGMGKETANALNQPKDQEQLLTRISEIRKEYYDYGASQNWFSADYLKGLKRRVDQCRHYTL</sequence>
<dbReference type="OrthoDB" id="961266at2"/>
<dbReference type="InterPro" id="IPR023346">
    <property type="entry name" value="Lysozyme-like_dom_sf"/>
</dbReference>
<dbReference type="Proteomes" id="UP000256257">
    <property type="component" value="Unassembled WGS sequence"/>
</dbReference>
<evidence type="ECO:0000313" key="3">
    <source>
        <dbReference type="EMBL" id="REC50182.1"/>
    </source>
</evidence>
<evidence type="ECO:0000259" key="2">
    <source>
        <dbReference type="Pfam" id="PF05838"/>
    </source>
</evidence>
<evidence type="ECO:0000313" key="4">
    <source>
        <dbReference type="Proteomes" id="UP000256257"/>
    </source>
</evidence>
<dbReference type="Gene3D" id="1.20.141.10">
    <property type="entry name" value="Chitosanase, subunit A, domain 1"/>
    <property type="match status" value="1"/>
</dbReference>
<dbReference type="InterPro" id="IPR008565">
    <property type="entry name" value="TtsA-like_GH18_dom"/>
</dbReference>
<gene>
    <name evidence="3" type="ORF">DRF67_01205</name>
</gene>
<dbReference type="Pfam" id="PF05838">
    <property type="entry name" value="Glyco_hydro_108"/>
    <property type="match status" value="1"/>
</dbReference>
<feature type="region of interest" description="Disordered" evidence="1">
    <location>
        <begin position="246"/>
        <end position="288"/>
    </location>
</feature>
<feature type="domain" description="TtsA-like Glycoside hydrolase family 108" evidence="2">
    <location>
        <begin position="757"/>
        <end position="845"/>
    </location>
</feature>
<accession>A0A3D9BAH5</accession>
<comment type="caution">
    <text evidence="3">The sequence shown here is derived from an EMBL/GenBank/DDBJ whole genome shotgun (WGS) entry which is preliminary data.</text>
</comment>
<dbReference type="EMBL" id="QNVV01000001">
    <property type="protein sequence ID" value="REC50182.1"/>
    <property type="molecule type" value="Genomic_DNA"/>
</dbReference>
<dbReference type="SUPFAM" id="SSF53955">
    <property type="entry name" value="Lysozyme-like"/>
    <property type="match status" value="1"/>
</dbReference>
<protein>
    <recommendedName>
        <fullName evidence="2">TtsA-like Glycoside hydrolase family 108 domain-containing protein</fullName>
    </recommendedName>
</protein>
<keyword evidence="4" id="KW-1185">Reference proteome</keyword>
<organism evidence="3 4">
    <name type="scientific">Chryseobacterium pennipullorum</name>
    <dbReference type="NCBI Taxonomy" id="2258963"/>
    <lineage>
        <taxon>Bacteria</taxon>
        <taxon>Pseudomonadati</taxon>
        <taxon>Bacteroidota</taxon>
        <taxon>Flavobacteriia</taxon>
        <taxon>Flavobacteriales</taxon>
        <taxon>Weeksellaceae</taxon>
        <taxon>Chryseobacterium group</taxon>
        <taxon>Chryseobacterium</taxon>
    </lineage>
</organism>
<dbReference type="AlphaFoldDB" id="A0A3D9BAH5"/>
<evidence type="ECO:0000256" key="1">
    <source>
        <dbReference type="SAM" id="MobiDB-lite"/>
    </source>
</evidence>
<name>A0A3D9BAH5_9FLAO</name>
<reference evidence="3 4" key="1">
    <citation type="submission" date="2018-06" db="EMBL/GenBank/DDBJ databases">
        <title>Novel Chryseobacterium species.</title>
        <authorList>
            <person name="Newman J."/>
            <person name="Hugo C."/>
            <person name="Oosthuizen L."/>
            <person name="Charimba G."/>
        </authorList>
    </citation>
    <scope>NUCLEOTIDE SEQUENCE [LARGE SCALE GENOMIC DNA]</scope>
    <source>
        <strain evidence="3 4">7_F195</strain>
    </source>
</reference>